<gene>
    <name evidence="5" type="ORF">Q4T40_04720</name>
</gene>
<evidence type="ECO:0000256" key="2">
    <source>
        <dbReference type="ARBA" id="ARBA00023002"/>
    </source>
</evidence>
<dbReference type="Gene3D" id="3.40.50.720">
    <property type="entry name" value="NAD(P)-binding Rossmann-like Domain"/>
    <property type="match status" value="1"/>
</dbReference>
<comment type="caution">
    <text evidence="5">The sequence shown here is derived from an EMBL/GenBank/DDBJ whole genome shotgun (WGS) entry which is preliminary data.</text>
</comment>
<dbReference type="Pfam" id="PF02153">
    <property type="entry name" value="PDH_N"/>
    <property type="match status" value="1"/>
</dbReference>
<proteinExistence type="inferred from homology"/>
<evidence type="ECO:0000259" key="4">
    <source>
        <dbReference type="PROSITE" id="PS51176"/>
    </source>
</evidence>
<reference evidence="5 6" key="1">
    <citation type="submission" date="2023-07" db="EMBL/GenBank/DDBJ databases">
        <title>The novel representative of Negativicutes class, Anaeroselena agilis gen. nov. sp. nov.</title>
        <authorList>
            <person name="Prokofeva M.I."/>
            <person name="Elcheninov A.G."/>
            <person name="Klyukina A."/>
            <person name="Kublanov I.V."/>
            <person name="Frolov E.N."/>
            <person name="Podosokorskaya O.A."/>
        </authorList>
    </citation>
    <scope>NUCLEOTIDE SEQUENCE [LARGE SCALE GENOMIC DNA]</scope>
    <source>
        <strain evidence="5 6">4137-cl</strain>
    </source>
</reference>
<dbReference type="PROSITE" id="PS51176">
    <property type="entry name" value="PDH_ADH"/>
    <property type="match status" value="1"/>
</dbReference>
<feature type="domain" description="Prephenate/arogenate dehydrogenase" evidence="4">
    <location>
        <begin position="4"/>
        <end position="286"/>
    </location>
</feature>
<dbReference type="PANTHER" id="PTHR21363">
    <property type="entry name" value="PREPHENATE DEHYDROGENASE"/>
    <property type="match status" value="1"/>
</dbReference>
<protein>
    <submittedName>
        <fullName evidence="5">Prephenate dehydrogenase/arogenate dehydrogenase family protein</fullName>
    </submittedName>
</protein>
<dbReference type="InterPro" id="IPR046826">
    <property type="entry name" value="PDH_N"/>
</dbReference>
<dbReference type="RefSeq" id="WP_413779079.1">
    <property type="nucleotide sequence ID" value="NZ_JAUOZS010000001.1"/>
</dbReference>
<sequence>MKNPRITIIGVGLIGGSLGLALKAAGLDVTGVDSDRGSLDIAVRRGSVDRATTDLADGVAQADVVFLCTPVLQIPAVVARIAPHLREGAIITDVGSTKRFIGEKITRLLPRGVHYVGGHPMAGREKSGIAAADINLFRDKRYIFTPAAATPPAAVSLVAGLIRTTGARVSVMDISHHDDCAAVISHVPHVVAAGLVNLLGRYPGEEENIGALAGGGFCDTTRIASSNADMWADICLTNPDAITTGIEELQAMLDEVVAAIRRGDRAAVHAFFAAAKARRDNIIASL</sequence>
<dbReference type="InterPro" id="IPR050812">
    <property type="entry name" value="Preph/Arog_dehydrog"/>
</dbReference>
<organism evidence="5 6">
    <name type="scientific">Anaeroselena agilis</name>
    <dbReference type="NCBI Taxonomy" id="3063788"/>
    <lineage>
        <taxon>Bacteria</taxon>
        <taxon>Bacillati</taxon>
        <taxon>Bacillota</taxon>
        <taxon>Negativicutes</taxon>
        <taxon>Acetonemataceae</taxon>
        <taxon>Anaeroselena</taxon>
    </lineage>
</organism>
<dbReference type="InterPro" id="IPR008927">
    <property type="entry name" value="6-PGluconate_DH-like_C_sf"/>
</dbReference>
<dbReference type="EMBL" id="JAUOZS010000001">
    <property type="protein sequence ID" value="MDT8900541.1"/>
    <property type="molecule type" value="Genomic_DNA"/>
</dbReference>
<evidence type="ECO:0000256" key="1">
    <source>
        <dbReference type="ARBA" id="ARBA00007964"/>
    </source>
</evidence>
<comment type="similarity">
    <text evidence="1">Belongs to the prephenate/arogenate dehydrogenase family.</text>
</comment>
<dbReference type="Gene3D" id="1.10.3660.10">
    <property type="entry name" value="6-phosphogluconate dehydrogenase C-terminal like domain"/>
    <property type="match status" value="1"/>
</dbReference>
<dbReference type="Proteomes" id="UP001254848">
    <property type="component" value="Unassembled WGS sequence"/>
</dbReference>
<keyword evidence="6" id="KW-1185">Reference proteome</keyword>
<keyword evidence="2" id="KW-0560">Oxidoreductase</keyword>
<name>A0ABU3NUP9_9FIRM</name>
<evidence type="ECO:0000256" key="3">
    <source>
        <dbReference type="ARBA" id="ARBA00029440"/>
    </source>
</evidence>
<comment type="pathway">
    <text evidence="3">Amino-acid biosynthesis.</text>
</comment>
<dbReference type="InterPro" id="IPR046825">
    <property type="entry name" value="PDH_C"/>
</dbReference>
<evidence type="ECO:0000313" key="6">
    <source>
        <dbReference type="Proteomes" id="UP001254848"/>
    </source>
</evidence>
<dbReference type="SUPFAM" id="SSF48179">
    <property type="entry name" value="6-phosphogluconate dehydrogenase C-terminal domain-like"/>
    <property type="match status" value="1"/>
</dbReference>
<dbReference type="Pfam" id="PF20463">
    <property type="entry name" value="PDH_C"/>
    <property type="match status" value="1"/>
</dbReference>
<dbReference type="InterPro" id="IPR036291">
    <property type="entry name" value="NAD(P)-bd_dom_sf"/>
</dbReference>
<evidence type="ECO:0000313" key="5">
    <source>
        <dbReference type="EMBL" id="MDT8900541.1"/>
    </source>
</evidence>
<dbReference type="SUPFAM" id="SSF51735">
    <property type="entry name" value="NAD(P)-binding Rossmann-fold domains"/>
    <property type="match status" value="1"/>
</dbReference>
<dbReference type="PANTHER" id="PTHR21363:SF0">
    <property type="entry name" value="PREPHENATE DEHYDROGENASE [NADP(+)]"/>
    <property type="match status" value="1"/>
</dbReference>
<dbReference type="InterPro" id="IPR003099">
    <property type="entry name" value="Prephen_DH"/>
</dbReference>
<accession>A0ABU3NUP9</accession>